<feature type="compositionally biased region" description="Acidic residues" evidence="1">
    <location>
        <begin position="42"/>
        <end position="54"/>
    </location>
</feature>
<protein>
    <submittedName>
        <fullName evidence="2">Uncharacterized protein</fullName>
    </submittedName>
</protein>
<feature type="region of interest" description="Disordered" evidence="1">
    <location>
        <begin position="1"/>
        <end position="54"/>
    </location>
</feature>
<evidence type="ECO:0000313" key="3">
    <source>
        <dbReference type="Proteomes" id="UP001499843"/>
    </source>
</evidence>
<dbReference type="Proteomes" id="UP001499843">
    <property type="component" value="Unassembled WGS sequence"/>
</dbReference>
<organism evidence="2 3">
    <name type="scientific">Nonomuraea monospora</name>
    <dbReference type="NCBI Taxonomy" id="568818"/>
    <lineage>
        <taxon>Bacteria</taxon>
        <taxon>Bacillati</taxon>
        <taxon>Actinomycetota</taxon>
        <taxon>Actinomycetes</taxon>
        <taxon>Streptosporangiales</taxon>
        <taxon>Streptosporangiaceae</taxon>
        <taxon>Nonomuraea</taxon>
    </lineage>
</organism>
<sequence>MVEKGEQVGGCFSGEGLGVGRERGGAGAEEPGQVQRYQGREDGEEAAEGQEVDA</sequence>
<feature type="compositionally biased region" description="Gly residues" evidence="1">
    <location>
        <begin position="7"/>
        <end position="19"/>
    </location>
</feature>
<evidence type="ECO:0000313" key="2">
    <source>
        <dbReference type="EMBL" id="GAA2212651.1"/>
    </source>
</evidence>
<keyword evidence="3" id="KW-1185">Reference proteome</keyword>
<proteinExistence type="predicted"/>
<gene>
    <name evidence="2" type="ORF">GCM10009850_081130</name>
</gene>
<evidence type="ECO:0000256" key="1">
    <source>
        <dbReference type="SAM" id="MobiDB-lite"/>
    </source>
</evidence>
<reference evidence="3" key="1">
    <citation type="journal article" date="2019" name="Int. J. Syst. Evol. Microbiol.">
        <title>The Global Catalogue of Microorganisms (GCM) 10K type strain sequencing project: providing services to taxonomists for standard genome sequencing and annotation.</title>
        <authorList>
            <consortium name="The Broad Institute Genomics Platform"/>
            <consortium name="The Broad Institute Genome Sequencing Center for Infectious Disease"/>
            <person name="Wu L."/>
            <person name="Ma J."/>
        </authorList>
    </citation>
    <scope>NUCLEOTIDE SEQUENCE [LARGE SCALE GENOMIC DNA]</scope>
    <source>
        <strain evidence="3">JCM 16114</strain>
    </source>
</reference>
<name>A0ABP5PLS3_9ACTN</name>
<comment type="caution">
    <text evidence="2">The sequence shown here is derived from an EMBL/GenBank/DDBJ whole genome shotgun (WGS) entry which is preliminary data.</text>
</comment>
<accession>A0ABP5PLS3</accession>
<dbReference type="EMBL" id="BAAAQX010000028">
    <property type="protein sequence ID" value="GAA2212651.1"/>
    <property type="molecule type" value="Genomic_DNA"/>
</dbReference>